<protein>
    <submittedName>
        <fullName evidence="1">Uncharacterized protein</fullName>
    </submittedName>
</protein>
<proteinExistence type="predicted"/>
<accession>A0A5J6XTR3</accession>
<dbReference type="EMBL" id="MN477947">
    <property type="protein sequence ID" value="QFN51319.1"/>
    <property type="molecule type" value="Genomic_DNA"/>
</dbReference>
<reference evidence="1" key="1">
    <citation type="journal article" date="2019" name="Environ. Microbiol.">
        <title>The global distribution and evolutionary history of the pT26-2 archaeal plasmid family.</title>
        <authorList>
            <person name="Badel C."/>
            <person name="Erauso G."/>
            <person name="Gomez A."/>
            <person name="Catchpole R."/>
            <person name="Gonnet M."/>
            <person name="Oberto J."/>
            <person name="Forterre P."/>
            <person name="Da Cunha V."/>
        </authorList>
    </citation>
    <scope>NUCLEOTIDE SEQUENCE</scope>
    <source>
        <strain evidence="1">GE2</strain>
        <plasmid evidence="1">pGE2</plasmid>
    </source>
</reference>
<keyword evidence="1" id="KW-0614">Plasmid</keyword>
<dbReference type="AlphaFoldDB" id="A0A5J6XTR3"/>
<sequence>MLEMSEIVVEGIRSVVEKRQEIKELFERELSQGACGGKGSKRASFDRGED</sequence>
<geneLocation type="plasmid" evidence="1">
    <name>pGE2</name>
</geneLocation>
<name>A0A5J6XTR3_PYRAY</name>
<organism evidence="1">
    <name type="scientific">Pyrococcus abyssi</name>
    <dbReference type="NCBI Taxonomy" id="29292"/>
    <lineage>
        <taxon>Archaea</taxon>
        <taxon>Methanobacteriati</taxon>
        <taxon>Methanobacteriota</taxon>
        <taxon>Thermococci</taxon>
        <taxon>Thermococcales</taxon>
        <taxon>Thermococcaceae</taxon>
        <taxon>Pyrococcus</taxon>
    </lineage>
</organism>
<evidence type="ECO:0000313" key="1">
    <source>
        <dbReference type="EMBL" id="QFN51319.1"/>
    </source>
</evidence>